<dbReference type="InterPro" id="IPR029787">
    <property type="entry name" value="Nucleotide_cyclase"/>
</dbReference>
<dbReference type="SUPFAM" id="SSF55785">
    <property type="entry name" value="PYP-like sensor domain (PAS domain)"/>
    <property type="match status" value="1"/>
</dbReference>
<evidence type="ECO:0000259" key="4">
    <source>
        <dbReference type="PROSITE" id="PS50887"/>
    </source>
</evidence>
<dbReference type="InterPro" id="IPR043128">
    <property type="entry name" value="Rev_trsase/Diguanyl_cyclase"/>
</dbReference>
<dbReference type="NCBIfam" id="TIGR00254">
    <property type="entry name" value="GGDEF"/>
    <property type="match status" value="1"/>
</dbReference>
<dbReference type="CDD" id="cd01949">
    <property type="entry name" value="GGDEF"/>
    <property type="match status" value="1"/>
</dbReference>
<keyword evidence="6" id="KW-1185">Reference proteome</keyword>
<feature type="domain" description="EAL" evidence="3">
    <location>
        <begin position="552"/>
        <end position="807"/>
    </location>
</feature>
<keyword evidence="1" id="KW-1133">Transmembrane helix</keyword>
<evidence type="ECO:0000313" key="5">
    <source>
        <dbReference type="EMBL" id="RLQ87477.1"/>
    </source>
</evidence>
<dbReference type="Gene3D" id="3.20.20.450">
    <property type="entry name" value="EAL domain"/>
    <property type="match status" value="1"/>
</dbReference>
<feature type="transmembrane region" description="Helical" evidence="1">
    <location>
        <begin position="81"/>
        <end position="99"/>
    </location>
</feature>
<dbReference type="Gene3D" id="3.30.70.270">
    <property type="match status" value="1"/>
</dbReference>
<protein>
    <submittedName>
        <fullName evidence="5">EAL domain-containing protein</fullName>
    </submittedName>
</protein>
<dbReference type="InterPro" id="IPR035965">
    <property type="entry name" value="PAS-like_dom_sf"/>
</dbReference>
<feature type="transmembrane region" description="Helical" evidence="1">
    <location>
        <begin position="196"/>
        <end position="214"/>
    </location>
</feature>
<evidence type="ECO:0000259" key="2">
    <source>
        <dbReference type="PROSITE" id="PS50113"/>
    </source>
</evidence>
<evidence type="ECO:0000313" key="6">
    <source>
        <dbReference type="Proteomes" id="UP000281094"/>
    </source>
</evidence>
<dbReference type="SUPFAM" id="SSF55073">
    <property type="entry name" value="Nucleotide cyclase"/>
    <property type="match status" value="1"/>
</dbReference>
<dbReference type="Gene3D" id="3.30.450.20">
    <property type="entry name" value="PAS domain"/>
    <property type="match status" value="1"/>
</dbReference>
<dbReference type="InterPro" id="IPR052155">
    <property type="entry name" value="Biofilm_reg_signaling"/>
</dbReference>
<dbReference type="EMBL" id="RCWN01000001">
    <property type="protein sequence ID" value="RLQ87477.1"/>
    <property type="molecule type" value="Genomic_DNA"/>
</dbReference>
<evidence type="ECO:0000259" key="3">
    <source>
        <dbReference type="PROSITE" id="PS50883"/>
    </source>
</evidence>
<dbReference type="SMART" id="SM00267">
    <property type="entry name" value="GGDEF"/>
    <property type="match status" value="1"/>
</dbReference>
<dbReference type="InterPro" id="IPR000160">
    <property type="entry name" value="GGDEF_dom"/>
</dbReference>
<dbReference type="InterPro" id="IPR035919">
    <property type="entry name" value="EAL_sf"/>
</dbReference>
<sequence length="821" mass="91406">MRSGRGLQRMKQIRRILAKERSQLRGITSRIRADQFDKQTARELRSERVTALMSNLMPFTVFNTIVMIFIATWFLDRGIDLILYVWGALHIALSAIVIFSKAKRDPGRPYSGSPRTTKKIVTQTILVAACWSVCFYFLIPVSKGEDALILNGLAVGGVILGPTVLHPVPAAALTWLATTTLLNTGAFVLFGGNNMIIASVMNVAFTCVAGLNCLKQADYMTRQFAIRQSLKEKQDMIALLLKEYEDGVRTWPWECDSYGHMTRLPDAMKNLLERFHRSYAWNIRDLANLVEEKTSVSDGVEQQLHINKRIAQILTEPRKFHDYQFPVRLEEGRQIWFSLSGKPTYGNDGAFLGYRGLISDVTETKLAEQKVQFLATHDPLTELPNRNLYSDILNGWIGADRPFACLHIDLDRFKVVNDSLGHGAGDDLLVGVARRLEGCAEKVTSQAVCARIGGDEFLMALPLTKDEAGAVDEEIVAQMAQKIIDCLSQPFELTAGTVTIGASLGYSLFPDDALELADLDNRADLALYRAKSKGRGQFTRYLAGMDRRAQNRKKLEVSLRGAIAGGEIHLVYQPVIELQSGRVKTVEVLSRWKSPSHGFVSPQLFIPLAEESGLIHQIGQWVLEQSCREAASWNDNISLAVNVSAIQILRPDFPETVLRILEETGLDASRLELELTETVLVQEADLALQTIAKLRKNGIRIILDDFGTGYSSLSYLHAFAFDKIKVDRSFIMNLRKDPEKGGSRADALVRGIVSLGQMLEVPVTAEGIEEEWQAEELRKLGCDYGQGYLFSRPVSIAKLRSIIGMSHGFRSSDPTPARSIA</sequence>
<dbReference type="NCBIfam" id="TIGR00229">
    <property type="entry name" value="sensory_box"/>
    <property type="match status" value="1"/>
</dbReference>
<dbReference type="PROSITE" id="PS50113">
    <property type="entry name" value="PAC"/>
    <property type="match status" value="1"/>
</dbReference>
<comment type="caution">
    <text evidence="5">The sequence shown here is derived from an EMBL/GenBank/DDBJ whole genome shotgun (WGS) entry which is preliminary data.</text>
</comment>
<name>A0A3L7J9P7_9HYPH</name>
<dbReference type="InterPro" id="IPR000014">
    <property type="entry name" value="PAS"/>
</dbReference>
<dbReference type="SUPFAM" id="SSF141868">
    <property type="entry name" value="EAL domain-like"/>
    <property type="match status" value="1"/>
</dbReference>
<dbReference type="PROSITE" id="PS50883">
    <property type="entry name" value="EAL"/>
    <property type="match status" value="1"/>
</dbReference>
<dbReference type="PANTHER" id="PTHR44757">
    <property type="entry name" value="DIGUANYLATE CYCLASE DGCP"/>
    <property type="match status" value="1"/>
</dbReference>
<proteinExistence type="predicted"/>
<organism evidence="5 6">
    <name type="scientific">Notoacmeibacter ruber</name>
    <dbReference type="NCBI Taxonomy" id="2670375"/>
    <lineage>
        <taxon>Bacteria</taxon>
        <taxon>Pseudomonadati</taxon>
        <taxon>Pseudomonadota</taxon>
        <taxon>Alphaproteobacteria</taxon>
        <taxon>Hyphomicrobiales</taxon>
        <taxon>Notoacmeibacteraceae</taxon>
        <taxon>Notoacmeibacter</taxon>
    </lineage>
</organism>
<feature type="transmembrane region" description="Helical" evidence="1">
    <location>
        <begin position="52"/>
        <end position="75"/>
    </location>
</feature>
<dbReference type="PROSITE" id="PS50887">
    <property type="entry name" value="GGDEF"/>
    <property type="match status" value="1"/>
</dbReference>
<dbReference type="InterPro" id="IPR000700">
    <property type="entry name" value="PAS-assoc_C"/>
</dbReference>
<dbReference type="CDD" id="cd01948">
    <property type="entry name" value="EAL"/>
    <property type="match status" value="1"/>
</dbReference>
<accession>A0A3L7J9P7</accession>
<dbReference type="AlphaFoldDB" id="A0A3L7J9P7"/>
<gene>
    <name evidence="5" type="ORF">D8780_03905</name>
</gene>
<dbReference type="Proteomes" id="UP000281094">
    <property type="component" value="Unassembled WGS sequence"/>
</dbReference>
<feature type="domain" description="GGDEF" evidence="4">
    <location>
        <begin position="401"/>
        <end position="543"/>
    </location>
</feature>
<evidence type="ECO:0000256" key="1">
    <source>
        <dbReference type="SAM" id="Phobius"/>
    </source>
</evidence>
<keyword evidence="1" id="KW-0812">Transmembrane</keyword>
<feature type="domain" description="PAC" evidence="2">
    <location>
        <begin position="321"/>
        <end position="373"/>
    </location>
</feature>
<dbReference type="Pfam" id="PF00990">
    <property type="entry name" value="GGDEF"/>
    <property type="match status" value="1"/>
</dbReference>
<feature type="transmembrane region" description="Helical" evidence="1">
    <location>
        <begin position="147"/>
        <end position="165"/>
    </location>
</feature>
<feature type="transmembrane region" description="Helical" evidence="1">
    <location>
        <begin position="120"/>
        <end position="141"/>
    </location>
</feature>
<dbReference type="PANTHER" id="PTHR44757:SF2">
    <property type="entry name" value="BIOFILM ARCHITECTURE MAINTENANCE PROTEIN MBAA"/>
    <property type="match status" value="1"/>
</dbReference>
<reference evidence="5 6" key="1">
    <citation type="submission" date="2018-10" db="EMBL/GenBank/DDBJ databases">
        <title>Notoacmeibacter sp. M2BS9Y-3-1, whole genome shotgun sequence.</title>
        <authorList>
            <person name="Tuo L."/>
        </authorList>
    </citation>
    <scope>NUCLEOTIDE SEQUENCE [LARGE SCALE GENOMIC DNA]</scope>
    <source>
        <strain evidence="5 6">M2BS9Y-3-1</strain>
    </source>
</reference>
<dbReference type="SMART" id="SM00052">
    <property type="entry name" value="EAL"/>
    <property type="match status" value="1"/>
</dbReference>
<dbReference type="Pfam" id="PF00563">
    <property type="entry name" value="EAL"/>
    <property type="match status" value="1"/>
</dbReference>
<dbReference type="InterPro" id="IPR001633">
    <property type="entry name" value="EAL_dom"/>
</dbReference>
<keyword evidence="1" id="KW-0472">Membrane</keyword>